<dbReference type="Proteomes" id="UP000694414">
    <property type="component" value="Unplaced"/>
</dbReference>
<dbReference type="GeneTree" id="ENSGT00680000101436"/>
<feature type="compositionally biased region" description="Polar residues" evidence="1">
    <location>
        <begin position="151"/>
        <end position="161"/>
    </location>
</feature>
<feature type="compositionally biased region" description="Low complexity" evidence="1">
    <location>
        <begin position="27"/>
        <end position="42"/>
    </location>
</feature>
<protein>
    <submittedName>
        <fullName evidence="2">Uncharacterized protein</fullName>
    </submittedName>
</protein>
<feature type="compositionally biased region" description="Pro residues" evidence="1">
    <location>
        <begin position="137"/>
        <end position="147"/>
    </location>
</feature>
<reference evidence="2" key="1">
    <citation type="submission" date="2025-08" db="UniProtKB">
        <authorList>
            <consortium name="Ensembl"/>
        </authorList>
    </citation>
    <scope>IDENTIFICATION</scope>
</reference>
<name>A0A8C9ASU9_PROSS</name>
<proteinExistence type="predicted"/>
<evidence type="ECO:0000313" key="3">
    <source>
        <dbReference type="Proteomes" id="UP000694414"/>
    </source>
</evidence>
<sequence>MAGQLQQQQMKTSFLFIQLRAPPAPALPAQSPATAACTAAAPGGLEEGHTPPSPRTGFLAGWDLRRTGNLAASPSSPPQEAGPGTERPAAFGCSALKPKKAGEEKPQDLHVSRGGDCGSPHRRRPRGPASRKLGRPQPLPCGCPSPAPGMSNGSSESSTGWKHQPVPSAPQGPRGMDSLCGDAWGCSIPRAALDRAADDREWAVLTRAAATCQVLPGRWEEGAGTAVRATRARLCRYCPAVQISTGCPAPPAALPLKVRLWKLPDRTPVSSSHHL</sequence>
<accession>A0A8C9ASU9</accession>
<evidence type="ECO:0000313" key="2">
    <source>
        <dbReference type="Ensembl" id="ENSPSMP00000035098.1"/>
    </source>
</evidence>
<feature type="compositionally biased region" description="Basic and acidic residues" evidence="1">
    <location>
        <begin position="100"/>
        <end position="113"/>
    </location>
</feature>
<dbReference type="Ensembl" id="ENSPSMT00000040470.1">
    <property type="protein sequence ID" value="ENSPSMP00000035098.1"/>
    <property type="gene ID" value="ENSPSMG00000024193.1"/>
</dbReference>
<organism evidence="2 3">
    <name type="scientific">Prolemur simus</name>
    <name type="common">Greater bamboo lemur</name>
    <name type="synonym">Hapalemur simus</name>
    <dbReference type="NCBI Taxonomy" id="1328070"/>
    <lineage>
        <taxon>Eukaryota</taxon>
        <taxon>Metazoa</taxon>
        <taxon>Chordata</taxon>
        <taxon>Craniata</taxon>
        <taxon>Vertebrata</taxon>
        <taxon>Euteleostomi</taxon>
        <taxon>Mammalia</taxon>
        <taxon>Eutheria</taxon>
        <taxon>Euarchontoglires</taxon>
        <taxon>Primates</taxon>
        <taxon>Strepsirrhini</taxon>
        <taxon>Lemuriformes</taxon>
        <taxon>Lemuridae</taxon>
        <taxon>Prolemur</taxon>
    </lineage>
</organism>
<feature type="region of interest" description="Disordered" evidence="1">
    <location>
        <begin position="24"/>
        <end position="175"/>
    </location>
</feature>
<reference evidence="2" key="2">
    <citation type="submission" date="2025-09" db="UniProtKB">
        <authorList>
            <consortium name="Ensembl"/>
        </authorList>
    </citation>
    <scope>IDENTIFICATION</scope>
</reference>
<evidence type="ECO:0000256" key="1">
    <source>
        <dbReference type="SAM" id="MobiDB-lite"/>
    </source>
</evidence>
<dbReference type="AlphaFoldDB" id="A0A8C9ASU9"/>
<keyword evidence="3" id="KW-1185">Reference proteome</keyword>